<evidence type="ECO:0000256" key="2">
    <source>
        <dbReference type="SAM" id="Phobius"/>
    </source>
</evidence>
<keyword evidence="2" id="KW-0812">Transmembrane</keyword>
<reference evidence="3" key="2">
    <citation type="submission" date="2020-11" db="EMBL/GenBank/DDBJ databases">
        <authorList>
            <person name="Cecchin M."/>
            <person name="Marcolungo L."/>
            <person name="Rossato M."/>
            <person name="Girolomoni L."/>
            <person name="Cosentino E."/>
            <person name="Cuine S."/>
            <person name="Li-Beisson Y."/>
            <person name="Delledonne M."/>
            <person name="Ballottari M."/>
        </authorList>
    </citation>
    <scope>NUCLEOTIDE SEQUENCE</scope>
    <source>
        <strain evidence="3">211/11P</strain>
        <tissue evidence="3">Whole cell</tissue>
    </source>
</reference>
<feature type="region of interest" description="Disordered" evidence="1">
    <location>
        <begin position="32"/>
        <end position="82"/>
    </location>
</feature>
<evidence type="ECO:0000313" key="4">
    <source>
        <dbReference type="Proteomes" id="UP001055712"/>
    </source>
</evidence>
<organism evidence="3 4">
    <name type="scientific">Chlorella vulgaris</name>
    <name type="common">Green alga</name>
    <dbReference type="NCBI Taxonomy" id="3077"/>
    <lineage>
        <taxon>Eukaryota</taxon>
        <taxon>Viridiplantae</taxon>
        <taxon>Chlorophyta</taxon>
        <taxon>core chlorophytes</taxon>
        <taxon>Trebouxiophyceae</taxon>
        <taxon>Chlorellales</taxon>
        <taxon>Chlorellaceae</taxon>
        <taxon>Chlorella clade</taxon>
        <taxon>Chlorella</taxon>
    </lineage>
</organism>
<reference evidence="3" key="1">
    <citation type="journal article" date="2019" name="Plant J.">
        <title>Chlorella vulgaris genome assembly and annotation reveals the molecular basis for metabolic acclimation to high light conditions.</title>
        <authorList>
            <person name="Cecchin M."/>
            <person name="Marcolungo L."/>
            <person name="Rossato M."/>
            <person name="Girolomoni L."/>
            <person name="Cosentino E."/>
            <person name="Cuine S."/>
            <person name="Li-Beisson Y."/>
            <person name="Delledonne M."/>
            <person name="Ballottari M."/>
        </authorList>
    </citation>
    <scope>NUCLEOTIDE SEQUENCE</scope>
    <source>
        <strain evidence="3">211/11P</strain>
    </source>
</reference>
<evidence type="ECO:0000313" key="3">
    <source>
        <dbReference type="EMBL" id="KAI3425998.1"/>
    </source>
</evidence>
<accession>A0A9D4YTN9</accession>
<keyword evidence="2" id="KW-1133">Transmembrane helix</keyword>
<dbReference type="InterPro" id="IPR009500">
    <property type="entry name" value="DUF1118"/>
</dbReference>
<keyword evidence="2" id="KW-0472">Membrane</keyword>
<dbReference type="Pfam" id="PF06549">
    <property type="entry name" value="DUF1118"/>
    <property type="match status" value="1"/>
</dbReference>
<evidence type="ECO:0000256" key="1">
    <source>
        <dbReference type="SAM" id="MobiDB-lite"/>
    </source>
</evidence>
<dbReference type="Proteomes" id="UP001055712">
    <property type="component" value="Unassembled WGS sequence"/>
</dbReference>
<dbReference type="EMBL" id="SIDB01000011">
    <property type="protein sequence ID" value="KAI3425998.1"/>
    <property type="molecule type" value="Genomic_DNA"/>
</dbReference>
<feature type="transmembrane region" description="Helical" evidence="2">
    <location>
        <begin position="174"/>
        <end position="193"/>
    </location>
</feature>
<proteinExistence type="predicted"/>
<comment type="caution">
    <text evidence="3">The sequence shown here is derived from an EMBL/GenBank/DDBJ whole genome shotgun (WGS) entry which is preliminary data.</text>
</comment>
<name>A0A9D4YTN9_CHLVU</name>
<protein>
    <submittedName>
        <fullName evidence="3">Uncharacterized protein</fullName>
    </submittedName>
</protein>
<keyword evidence="4" id="KW-1185">Reference proteome</keyword>
<gene>
    <name evidence="3" type="ORF">D9Q98_007966</name>
</gene>
<dbReference type="AlphaFoldDB" id="A0A9D4YTN9"/>
<sequence>MRGTAVQTSRSASARAEAPRFSVVAAATYTKSLKVGQKAPKPAPPPPRKAVGGTKSIRPAGKAPVGKPDGGGTKQIGGTKFIGGTRKNATSIEVFSKDKIFRSKQGANARPTPKILGRIEQLKLLSKLEKSGLLSLAERNGVTLSKLEKSGLLSTAEGLGVVSLLGDRNFPGTLYALATALLVAGPAAVYFLPDDSTGLVALQAVIALVCIAGGSAAWGGASLLSSLQKS</sequence>
<feature type="transmembrane region" description="Helical" evidence="2">
    <location>
        <begin position="199"/>
        <end position="224"/>
    </location>
</feature>
<dbReference type="OrthoDB" id="201162at2759"/>